<evidence type="ECO:0000313" key="2">
    <source>
        <dbReference type="EMBL" id="MFB5946297.1"/>
    </source>
</evidence>
<keyword evidence="3" id="KW-1185">Reference proteome</keyword>
<dbReference type="SUPFAM" id="SSF51261">
    <property type="entry name" value="Duplicated hybrid motif"/>
    <property type="match status" value="1"/>
</dbReference>
<sequence length="568" mass="63399">MRIALTGIFILISTLAYSQTDKRNLPVDYFSPPLKLAPQASGSFGELRSNHFHTGTDYRTKQSEGHPVYAVADGYVSRARVQIGGGGHALYIDHPNGYTSVYMHLQQFNKEIGEVVKNKQYEEQSFAVDFPPGKDRLPVKRGDVIALSGNTGGSGGPHLHFELRDTKTEETINPQLFGLTIPDRVAPTLSGFTVFRLGDAPFSENTPREHRQVVGSNGKYRLSPASTILVNGPTGFGIVGIDRNSASANTNGIYSTELFLDGKTIFKSTLDGLFFHHNRAMNSHIDYPTYILNRRRVQKNFVEPGNPLTIYSDLVNNGIIDITDGDVHDMQYEVKDTKGNTSTLSFKVQYSPSLAVDQHLKKNSYLFPYDKVNIFKQDGIRVDIPANSLYSDLNFVYTKSPKKAGALSDVHHVHNRMIPLHTPYTLSIQVTEPVPEHLESKLLLIDGRGRSRGGQFEDGYVTARVSEFGSFHIGTDTKAPVIRPVNISENKSMASSSRISFKISDDLSGINTFNGYIDDQWVLMEYDAKTASLWHTFEPNLPKGKHRFKLVVTDGRDNEKVYQVNFTR</sequence>
<comment type="caution">
    <text evidence="2">The sequence shown here is derived from an EMBL/GenBank/DDBJ whole genome shotgun (WGS) entry which is preliminary data.</text>
</comment>
<dbReference type="InterPro" id="IPR011055">
    <property type="entry name" value="Dup_hybrid_motif"/>
</dbReference>
<proteinExistence type="predicted"/>
<reference evidence="2 3" key="1">
    <citation type="submission" date="2024-04" db="EMBL/GenBank/DDBJ databases">
        <title>Albibacterium profundi sp. nov., isolated from sediment of the Challenger Deep of Mariana Trench.</title>
        <authorList>
            <person name="Wang Y."/>
        </authorList>
    </citation>
    <scope>NUCLEOTIDE SEQUENCE [LARGE SCALE GENOMIC DNA]</scope>
    <source>
        <strain evidence="2 3">RHL897</strain>
    </source>
</reference>
<organism evidence="2 3">
    <name type="scientific">Albibacterium profundi</name>
    <dbReference type="NCBI Taxonomy" id="3134906"/>
    <lineage>
        <taxon>Bacteria</taxon>
        <taxon>Pseudomonadati</taxon>
        <taxon>Bacteroidota</taxon>
        <taxon>Sphingobacteriia</taxon>
        <taxon>Sphingobacteriales</taxon>
        <taxon>Sphingobacteriaceae</taxon>
        <taxon>Albibacterium</taxon>
    </lineage>
</organism>
<dbReference type="Proteomes" id="UP001580928">
    <property type="component" value="Unassembled WGS sequence"/>
</dbReference>
<dbReference type="Pfam" id="PF01551">
    <property type="entry name" value="Peptidase_M23"/>
    <property type="match status" value="2"/>
</dbReference>
<feature type="domain" description="M23ase beta-sheet core" evidence="1">
    <location>
        <begin position="52"/>
        <end position="120"/>
    </location>
</feature>
<dbReference type="CDD" id="cd12797">
    <property type="entry name" value="M23_peptidase"/>
    <property type="match status" value="1"/>
</dbReference>
<feature type="domain" description="M23ase beta-sheet core" evidence="1">
    <location>
        <begin position="138"/>
        <end position="174"/>
    </location>
</feature>
<dbReference type="InterPro" id="IPR016047">
    <property type="entry name" value="M23ase_b-sheet_dom"/>
</dbReference>
<dbReference type="Gene3D" id="2.70.70.10">
    <property type="entry name" value="Glucose Permease (Domain IIA)"/>
    <property type="match status" value="1"/>
</dbReference>
<name>A0ABV5CIT5_9SPHI</name>
<evidence type="ECO:0000313" key="3">
    <source>
        <dbReference type="Proteomes" id="UP001580928"/>
    </source>
</evidence>
<dbReference type="GO" id="GO:0016787">
    <property type="term" value="F:hydrolase activity"/>
    <property type="evidence" value="ECO:0007669"/>
    <property type="project" value="UniProtKB-KW"/>
</dbReference>
<dbReference type="PANTHER" id="PTHR21666:SF285">
    <property type="entry name" value="M23 FAMILY METALLOPEPTIDASE"/>
    <property type="match status" value="1"/>
</dbReference>
<dbReference type="PANTHER" id="PTHR21666">
    <property type="entry name" value="PEPTIDASE-RELATED"/>
    <property type="match status" value="1"/>
</dbReference>
<evidence type="ECO:0000259" key="1">
    <source>
        <dbReference type="Pfam" id="PF01551"/>
    </source>
</evidence>
<accession>A0ABV5CIT5</accession>
<gene>
    <name evidence="2" type="ORF">WKR92_10670</name>
</gene>
<dbReference type="EMBL" id="JBBVGT010000002">
    <property type="protein sequence ID" value="MFB5946297.1"/>
    <property type="molecule type" value="Genomic_DNA"/>
</dbReference>
<keyword evidence="2" id="KW-0378">Hydrolase</keyword>
<dbReference type="EC" id="3.4.-.-" evidence="2"/>
<dbReference type="InterPro" id="IPR050570">
    <property type="entry name" value="Cell_wall_metabolism_enzyme"/>
</dbReference>
<protein>
    <submittedName>
        <fullName evidence="2">M23 family metallopeptidase</fullName>
        <ecNumber evidence="2">3.4.-.-</ecNumber>
    </submittedName>
</protein>
<dbReference type="RefSeq" id="WP_375557824.1">
    <property type="nucleotide sequence ID" value="NZ_JBBVGT010000002.1"/>
</dbReference>